<keyword evidence="4" id="KW-1185">Reference proteome</keyword>
<feature type="domain" description="Mannosylglycerate hydrolase MGH1-like glycoside hydrolase" evidence="2">
    <location>
        <begin position="333"/>
        <end position="665"/>
    </location>
</feature>
<gene>
    <name evidence="3" type="ORF">DWB61_16100</name>
</gene>
<reference evidence="3 4" key="1">
    <citation type="submission" date="2018-07" db="EMBL/GenBank/DDBJ databases">
        <title>Draft genome sequence of Ancylomarina sp. M1P.</title>
        <authorList>
            <person name="Yadav S."/>
            <person name="Villanueva L."/>
            <person name="Damste J.S.S."/>
        </authorList>
    </citation>
    <scope>NUCLEOTIDE SEQUENCE [LARGE SCALE GENOMIC DNA]</scope>
    <source>
        <strain evidence="3 4">M1P</strain>
    </source>
</reference>
<dbReference type="SUPFAM" id="SSF48208">
    <property type="entry name" value="Six-hairpin glycosidases"/>
    <property type="match status" value="1"/>
</dbReference>
<dbReference type="EMBL" id="QQWG01000023">
    <property type="protein sequence ID" value="RRG19211.1"/>
    <property type="molecule type" value="Genomic_DNA"/>
</dbReference>
<dbReference type="InterPro" id="IPR048450">
    <property type="entry name" value="YgjK_N"/>
</dbReference>
<dbReference type="GO" id="GO:0005993">
    <property type="term" value="P:trehalose catabolic process"/>
    <property type="evidence" value="ECO:0007669"/>
    <property type="project" value="TreeGrafter"/>
</dbReference>
<feature type="domain" description="Glucosidase YgjK N-terminal" evidence="1">
    <location>
        <begin position="58"/>
        <end position="176"/>
    </location>
</feature>
<dbReference type="PANTHER" id="PTHR23403">
    <property type="entry name" value="TREHALASE"/>
    <property type="match status" value="1"/>
</dbReference>
<evidence type="ECO:0000259" key="1">
    <source>
        <dbReference type="Pfam" id="PF21152"/>
    </source>
</evidence>
<proteinExistence type="predicted"/>
<dbReference type="Gene3D" id="1.50.10.10">
    <property type="match status" value="1"/>
</dbReference>
<dbReference type="OrthoDB" id="9781878at2"/>
<dbReference type="InterPro" id="IPR012341">
    <property type="entry name" value="6hp_glycosidase-like_sf"/>
</dbReference>
<dbReference type="Proteomes" id="UP000285794">
    <property type="component" value="Unassembled WGS sequence"/>
</dbReference>
<keyword evidence="3" id="KW-0378">Hydrolase</keyword>
<protein>
    <submittedName>
        <fullName evidence="3">Glycoside hydrolase</fullName>
    </submittedName>
</protein>
<dbReference type="Gene3D" id="2.70.98.50">
    <property type="entry name" value="putative glycoside hydrolase family protein from bacillus halodurans"/>
    <property type="match status" value="1"/>
</dbReference>
<evidence type="ECO:0000259" key="2">
    <source>
        <dbReference type="Pfam" id="PF22422"/>
    </source>
</evidence>
<dbReference type="InterPro" id="IPR008928">
    <property type="entry name" value="6-hairpin_glycosidase_sf"/>
</dbReference>
<accession>A0A425XX33</accession>
<dbReference type="Pfam" id="PF21152">
    <property type="entry name" value="YgjK_N"/>
    <property type="match status" value="1"/>
</dbReference>
<dbReference type="PANTHER" id="PTHR23403:SF1">
    <property type="entry name" value="TREHALASE"/>
    <property type="match status" value="1"/>
</dbReference>
<dbReference type="InterPro" id="IPR054491">
    <property type="entry name" value="MGH1-like_GH"/>
</dbReference>
<name>A0A425XX33_9BACT</name>
<organism evidence="3 4">
    <name type="scientific">Ancylomarina euxinus</name>
    <dbReference type="NCBI Taxonomy" id="2283627"/>
    <lineage>
        <taxon>Bacteria</taxon>
        <taxon>Pseudomonadati</taxon>
        <taxon>Bacteroidota</taxon>
        <taxon>Bacteroidia</taxon>
        <taxon>Marinilabiliales</taxon>
        <taxon>Marinifilaceae</taxon>
        <taxon>Ancylomarina</taxon>
    </lineage>
</organism>
<evidence type="ECO:0000313" key="3">
    <source>
        <dbReference type="EMBL" id="RRG19211.1"/>
    </source>
</evidence>
<dbReference type="GO" id="GO:0004555">
    <property type="term" value="F:alpha,alpha-trehalase activity"/>
    <property type="evidence" value="ECO:0007669"/>
    <property type="project" value="InterPro"/>
</dbReference>
<sequence length="679" mass="77412">MITNMTHKNITLLLLALLVWTGCQPKADKTTDLQEEMANVLNIQGIPQAQYELEPFGFSDMGAWHGYALPDMDSTSYYGGFSGPLCMKMWGQWVSKNLCQLELTDASSMTAIDLSKAKAELTYKPGKLEQTLDLEQLSIKLSLIFVSDRSALIQTDITNKSDKNQSLYVGWKGEIFPKGITLCKSEKGLQIDFEEGDEFFLMHNDSNKSIQISPNKHSYQMILTDKREIAAGETLSVNLLHSYYFNQEEATKEDNQYANWLDNSDQLFADNKSRWNAYLNKALDSKNPLLNKDDNRKLAVKCVQTLQTNWRSAAGDLQHSGVFPSAAYQGFYGFWSWDSWKQAVALVRFNPELAKSNLHSMFQYQDEMGMVADCVYFDPKENNWRDTKAPLASWAVLEIYKATSDLEFVKELYPKLVKYHEWWYQYRDNDKNGLCEYGSTDGTLIAAKWESGMDNAVRFDDTKMLKNNENGWSMNQESVDLNAYLQAEKEDLAELAELIDRTEEAKSYKLEASSLKKRIAADFWDEATGFFYDREIVTGKLLTVQQGPEGWIPLYTGIATKEQAKRVTAILMDSTKFATKVPFPTLVASHEKFNPLKGYWRGPVWLDQAYFGIKALEEYGYNKEADLLSQKLLQNAEGLLGDAPIRENYHPISGKGLNANHFSWSAAHYLMLLSDENDK</sequence>
<dbReference type="Pfam" id="PF22422">
    <property type="entry name" value="MGH1-like_GH"/>
    <property type="match status" value="1"/>
</dbReference>
<dbReference type="AlphaFoldDB" id="A0A425XX33"/>
<comment type="caution">
    <text evidence="3">The sequence shown here is derived from an EMBL/GenBank/DDBJ whole genome shotgun (WGS) entry which is preliminary data.</text>
</comment>
<evidence type="ECO:0000313" key="4">
    <source>
        <dbReference type="Proteomes" id="UP000285794"/>
    </source>
</evidence>
<dbReference type="InterPro" id="IPR001661">
    <property type="entry name" value="Glyco_hydro_37"/>
</dbReference>